<dbReference type="GO" id="GO:0016740">
    <property type="term" value="F:transferase activity"/>
    <property type="evidence" value="ECO:0007669"/>
    <property type="project" value="UniProtKB-KW"/>
</dbReference>
<keyword evidence="3" id="KW-1133">Transmembrane helix</keyword>
<evidence type="ECO:0000313" key="7">
    <source>
        <dbReference type="Proteomes" id="UP001600424"/>
    </source>
</evidence>
<dbReference type="CDD" id="cd13964">
    <property type="entry name" value="PT_UbiA_1"/>
    <property type="match status" value="1"/>
</dbReference>
<dbReference type="InterPro" id="IPR044878">
    <property type="entry name" value="UbiA_sf"/>
</dbReference>
<gene>
    <name evidence="6" type="ORF">ACFQ63_17385</name>
</gene>
<dbReference type="EMBL" id="JBHTRV010000011">
    <property type="protein sequence ID" value="MFE5981467.1"/>
    <property type="molecule type" value="Genomic_DNA"/>
</dbReference>
<dbReference type="PANTHER" id="PTHR42723">
    <property type="entry name" value="CHLOROPHYLL SYNTHASE"/>
    <property type="match status" value="1"/>
</dbReference>
<keyword evidence="4" id="KW-0472">Membrane</keyword>
<name>A0ABW6IUZ8_STRWE</name>
<dbReference type="RefSeq" id="WP_386251062.1">
    <property type="nucleotide sequence ID" value="NZ_JBHTRV010000011.1"/>
</dbReference>
<comment type="subcellular location">
    <subcellularLocation>
        <location evidence="1">Membrane</location>
        <topology evidence="1">Multi-pass membrane protein</topology>
    </subcellularLocation>
</comment>
<dbReference type="PANTHER" id="PTHR42723:SF1">
    <property type="entry name" value="CHLOROPHYLL SYNTHASE, CHLOROPLASTIC"/>
    <property type="match status" value="1"/>
</dbReference>
<dbReference type="NCBIfam" id="NF045897">
    <property type="entry name" value="SCO3242_trans"/>
    <property type="match status" value="1"/>
</dbReference>
<protein>
    <submittedName>
        <fullName evidence="6">SCO3242 family prenyltransferase</fullName>
        <ecNumber evidence="6">2.5.1.-</ecNumber>
    </submittedName>
</protein>
<accession>A0ABW6IUZ8</accession>
<evidence type="ECO:0000256" key="1">
    <source>
        <dbReference type="ARBA" id="ARBA00004141"/>
    </source>
</evidence>
<evidence type="ECO:0000256" key="2">
    <source>
        <dbReference type="ARBA" id="ARBA00022692"/>
    </source>
</evidence>
<sequence>MTAAAAVTGAEIGAGEPRTETGAAIGEGPGTMTGAGAGAGIATRARTLLELVRAPAALTVLGDTLAGAAASGRRAAPGRTARLAFASTCLYWAGMALNDYADREVDAEERPHRPLPSGRISPRTALATAAALTGAGLAAAAADGRDSLAVAAPLAATVWAYDLSLKNTPYGPAAMAAARGLDVLMGAGARGARCALAPAALLAGHTYAVTAVSRKETLGAGASLPAGALAATGAVGLVAAALTPATAGPVQRATSTALLGGYVLAAGSAQLTATVHPDATRLKRAVGAGIHAMIPLQAALTARGGSVRAALTLLAAYPLAKRLSRKVSPT</sequence>
<evidence type="ECO:0000256" key="4">
    <source>
        <dbReference type="ARBA" id="ARBA00023136"/>
    </source>
</evidence>
<organism evidence="6 7">
    <name type="scientific">Streptomyces wedmorensis</name>
    <dbReference type="NCBI Taxonomy" id="43759"/>
    <lineage>
        <taxon>Bacteria</taxon>
        <taxon>Bacillati</taxon>
        <taxon>Actinomycetota</taxon>
        <taxon>Actinomycetes</taxon>
        <taxon>Kitasatosporales</taxon>
        <taxon>Streptomycetaceae</taxon>
        <taxon>Streptomyces</taxon>
    </lineage>
</organism>
<evidence type="ECO:0000256" key="3">
    <source>
        <dbReference type="ARBA" id="ARBA00022989"/>
    </source>
</evidence>
<evidence type="ECO:0000256" key="5">
    <source>
        <dbReference type="SAM" id="MobiDB-lite"/>
    </source>
</evidence>
<keyword evidence="7" id="KW-1185">Reference proteome</keyword>
<keyword evidence="2" id="KW-0812">Transmembrane</keyword>
<dbReference type="EC" id="2.5.1.-" evidence="6"/>
<dbReference type="Proteomes" id="UP001600424">
    <property type="component" value="Unassembled WGS sequence"/>
</dbReference>
<evidence type="ECO:0000313" key="6">
    <source>
        <dbReference type="EMBL" id="MFE5981467.1"/>
    </source>
</evidence>
<reference evidence="6 7" key="1">
    <citation type="submission" date="2024-09" db="EMBL/GenBank/DDBJ databases">
        <title>The Natural Products Discovery Center: Release of the First 8490 Sequenced Strains for Exploring Actinobacteria Biosynthetic Diversity.</title>
        <authorList>
            <person name="Kalkreuter E."/>
            <person name="Kautsar S.A."/>
            <person name="Yang D."/>
            <person name="Bader C.D."/>
            <person name="Teijaro C.N."/>
            <person name="Fluegel L."/>
            <person name="Davis C.M."/>
            <person name="Simpson J.R."/>
            <person name="Lauterbach L."/>
            <person name="Steele A.D."/>
            <person name="Gui C."/>
            <person name="Meng S."/>
            <person name="Li G."/>
            <person name="Viehrig K."/>
            <person name="Ye F."/>
            <person name="Su P."/>
            <person name="Kiefer A.F."/>
            <person name="Nichols A."/>
            <person name="Cepeda A.J."/>
            <person name="Yan W."/>
            <person name="Fan B."/>
            <person name="Jiang Y."/>
            <person name="Adhikari A."/>
            <person name="Zheng C.-J."/>
            <person name="Schuster L."/>
            <person name="Cowan T.M."/>
            <person name="Smanski M.J."/>
            <person name="Chevrette M.G."/>
            <person name="De Carvalho L.P.S."/>
            <person name="Shen B."/>
        </authorList>
    </citation>
    <scope>NUCLEOTIDE SEQUENCE [LARGE SCALE GENOMIC DNA]</scope>
    <source>
        <strain evidence="6 7">NPDC056472</strain>
    </source>
</reference>
<feature type="region of interest" description="Disordered" evidence="5">
    <location>
        <begin position="1"/>
        <end position="30"/>
    </location>
</feature>
<proteinExistence type="predicted"/>
<dbReference type="InterPro" id="IPR050475">
    <property type="entry name" value="Prenyltransferase_related"/>
</dbReference>
<dbReference type="Gene3D" id="1.10.357.140">
    <property type="entry name" value="UbiA prenyltransferase"/>
    <property type="match status" value="1"/>
</dbReference>
<comment type="caution">
    <text evidence="6">The sequence shown here is derived from an EMBL/GenBank/DDBJ whole genome shotgun (WGS) entry which is preliminary data.</text>
</comment>
<keyword evidence="6" id="KW-0808">Transferase</keyword>
<dbReference type="InterPro" id="IPR000537">
    <property type="entry name" value="UbiA_prenyltransferase"/>
</dbReference>
<feature type="compositionally biased region" description="Low complexity" evidence="5">
    <location>
        <begin position="1"/>
        <end position="16"/>
    </location>
</feature>
<dbReference type="Pfam" id="PF01040">
    <property type="entry name" value="UbiA"/>
    <property type="match status" value="1"/>
</dbReference>